<sequence length="73" mass="8476">MDLLCCETTETECRAYADPALLGDDRVLQNLLQTEERYAPSSSYFECVQRDISPLMRKIVAEWMLELSSEKRL</sequence>
<dbReference type="SUPFAM" id="SSF47954">
    <property type="entry name" value="Cyclin-like"/>
    <property type="match status" value="1"/>
</dbReference>
<accession>A0AAV2NEE2</accession>
<dbReference type="Pfam" id="PF00134">
    <property type="entry name" value="Cyclin_N"/>
    <property type="match status" value="1"/>
</dbReference>
<proteinExistence type="predicted"/>
<dbReference type="InterPro" id="IPR006671">
    <property type="entry name" value="Cyclin_N"/>
</dbReference>
<name>A0AAV2NEE2_9HYME</name>
<evidence type="ECO:0000259" key="1">
    <source>
        <dbReference type="Pfam" id="PF00134"/>
    </source>
</evidence>
<dbReference type="EMBL" id="OZ034836">
    <property type="protein sequence ID" value="CAL1678075.1"/>
    <property type="molecule type" value="Genomic_DNA"/>
</dbReference>
<protein>
    <recommendedName>
        <fullName evidence="1">Cyclin N-terminal domain-containing protein</fullName>
    </recommendedName>
</protein>
<keyword evidence="3" id="KW-1185">Reference proteome</keyword>
<gene>
    <name evidence="2" type="ORF">LPLAT_LOCUS3977</name>
</gene>
<evidence type="ECO:0000313" key="2">
    <source>
        <dbReference type="EMBL" id="CAL1678075.1"/>
    </source>
</evidence>
<organism evidence="2 3">
    <name type="scientific">Lasius platythorax</name>
    <dbReference type="NCBI Taxonomy" id="488582"/>
    <lineage>
        <taxon>Eukaryota</taxon>
        <taxon>Metazoa</taxon>
        <taxon>Ecdysozoa</taxon>
        <taxon>Arthropoda</taxon>
        <taxon>Hexapoda</taxon>
        <taxon>Insecta</taxon>
        <taxon>Pterygota</taxon>
        <taxon>Neoptera</taxon>
        <taxon>Endopterygota</taxon>
        <taxon>Hymenoptera</taxon>
        <taxon>Apocrita</taxon>
        <taxon>Aculeata</taxon>
        <taxon>Formicoidea</taxon>
        <taxon>Formicidae</taxon>
        <taxon>Formicinae</taxon>
        <taxon>Lasius</taxon>
        <taxon>Lasius</taxon>
    </lineage>
</organism>
<evidence type="ECO:0000313" key="3">
    <source>
        <dbReference type="Proteomes" id="UP001497644"/>
    </source>
</evidence>
<feature type="domain" description="Cyclin N-terminal" evidence="1">
    <location>
        <begin position="27"/>
        <end position="72"/>
    </location>
</feature>
<dbReference type="InterPro" id="IPR036915">
    <property type="entry name" value="Cyclin-like_sf"/>
</dbReference>
<reference evidence="2" key="1">
    <citation type="submission" date="2024-04" db="EMBL/GenBank/DDBJ databases">
        <authorList>
            <consortium name="Molecular Ecology Group"/>
        </authorList>
    </citation>
    <scope>NUCLEOTIDE SEQUENCE</scope>
</reference>
<dbReference type="Gene3D" id="1.10.472.10">
    <property type="entry name" value="Cyclin-like"/>
    <property type="match status" value="2"/>
</dbReference>
<dbReference type="Proteomes" id="UP001497644">
    <property type="component" value="Chromosome 13"/>
</dbReference>
<dbReference type="AlphaFoldDB" id="A0AAV2NEE2"/>